<dbReference type="InterPro" id="IPR026349">
    <property type="entry name" value="CHP04255"/>
</dbReference>
<accession>A0ABT4XEJ0</accession>
<organism evidence="1 2">
    <name type="scientific">Pseudomonas aestuarii</name>
    <dbReference type="NCBI Taxonomy" id="3018340"/>
    <lineage>
        <taxon>Bacteria</taxon>
        <taxon>Pseudomonadati</taxon>
        <taxon>Pseudomonadota</taxon>
        <taxon>Gammaproteobacteria</taxon>
        <taxon>Pseudomonadales</taxon>
        <taxon>Pseudomonadaceae</taxon>
        <taxon>Pseudomonas</taxon>
    </lineage>
</organism>
<proteinExistence type="predicted"/>
<name>A0ABT4XEJ0_9PSED</name>
<dbReference type="NCBIfam" id="TIGR04255">
    <property type="entry name" value="sporadTIGR04255"/>
    <property type="match status" value="1"/>
</dbReference>
<dbReference type="RefSeq" id="WP_271347557.1">
    <property type="nucleotide sequence ID" value="NZ_JAQJZJ010000004.1"/>
</dbReference>
<gene>
    <name evidence="1" type="ORF">PH586_09660</name>
</gene>
<protein>
    <submittedName>
        <fullName evidence="1">TIGR04255 family protein</fullName>
    </submittedName>
</protein>
<evidence type="ECO:0000313" key="2">
    <source>
        <dbReference type="Proteomes" id="UP001212042"/>
    </source>
</evidence>
<sequence>MTIRTGILTHSPLTHVIASVRFAPWARLPSKIAEIQDEMRDIAPLMNTIQIEQMGPTPLNPVKSDAWMLMSSDKSYCFQFANDQLLMFTTKYTRFNDFIGKYEKALSVLLNHMRFVDVLNMGVRYVDKITAKPDENISNYISKAWLPPQLSEHTSVGGTILGEYRKEDSRLRVSAQSMPGALPIPHDVLGLIMMTQQPHTEFKLLGTGLNELILDMDAVALFESPRRMEKSLVLAGLKSLHDLANDFFRHPDVLTDHAFRTWKGEA</sequence>
<dbReference type="Proteomes" id="UP001212042">
    <property type="component" value="Unassembled WGS sequence"/>
</dbReference>
<comment type="caution">
    <text evidence="1">The sequence shown here is derived from an EMBL/GenBank/DDBJ whole genome shotgun (WGS) entry which is preliminary data.</text>
</comment>
<evidence type="ECO:0000313" key="1">
    <source>
        <dbReference type="EMBL" id="MDA7086643.1"/>
    </source>
</evidence>
<dbReference type="EMBL" id="JAQJZJ010000004">
    <property type="protein sequence ID" value="MDA7086643.1"/>
    <property type="molecule type" value="Genomic_DNA"/>
</dbReference>
<reference evidence="1 2" key="1">
    <citation type="submission" date="2023-01" db="EMBL/GenBank/DDBJ databases">
        <title>Pseudomonas SA3-5T sp. nov., isolated from tidal flat sediment.</title>
        <authorList>
            <person name="Kim H.S."/>
            <person name="Kim J.-S."/>
            <person name="Suh M.K."/>
            <person name="Eom M.K."/>
            <person name="Lee J.-S."/>
        </authorList>
    </citation>
    <scope>NUCLEOTIDE SEQUENCE [LARGE SCALE GENOMIC DNA]</scope>
    <source>
        <strain evidence="1 2">SA3-5</strain>
    </source>
</reference>
<keyword evidence="2" id="KW-1185">Reference proteome</keyword>